<protein>
    <submittedName>
        <fullName evidence="1">Unplaced genomic scaffold scaffold_2360, whole genome shotgun sequence</fullName>
    </submittedName>
</protein>
<dbReference type="AlphaFoldDB" id="A0A0D0D0F8"/>
<name>A0A0D0D0F8_9AGAM</name>
<dbReference type="Proteomes" id="UP000054538">
    <property type="component" value="Unassembled WGS sequence"/>
</dbReference>
<feature type="non-terminal residue" evidence="1">
    <location>
        <position position="56"/>
    </location>
</feature>
<proteinExistence type="predicted"/>
<organism evidence="1 2">
    <name type="scientific">Paxillus rubicundulus Ve08.2h10</name>
    <dbReference type="NCBI Taxonomy" id="930991"/>
    <lineage>
        <taxon>Eukaryota</taxon>
        <taxon>Fungi</taxon>
        <taxon>Dikarya</taxon>
        <taxon>Basidiomycota</taxon>
        <taxon>Agaricomycotina</taxon>
        <taxon>Agaricomycetes</taxon>
        <taxon>Agaricomycetidae</taxon>
        <taxon>Boletales</taxon>
        <taxon>Paxilineae</taxon>
        <taxon>Paxillaceae</taxon>
        <taxon>Paxillus</taxon>
    </lineage>
</organism>
<keyword evidence="2" id="KW-1185">Reference proteome</keyword>
<dbReference type="HOGENOM" id="CLU_001650_17_6_1"/>
<reference evidence="2" key="2">
    <citation type="submission" date="2015-01" db="EMBL/GenBank/DDBJ databases">
        <title>Evolutionary Origins and Diversification of the Mycorrhizal Mutualists.</title>
        <authorList>
            <consortium name="DOE Joint Genome Institute"/>
            <consortium name="Mycorrhizal Genomics Consortium"/>
            <person name="Kohler A."/>
            <person name="Kuo A."/>
            <person name="Nagy L.G."/>
            <person name="Floudas D."/>
            <person name="Copeland A."/>
            <person name="Barry K.W."/>
            <person name="Cichocki N."/>
            <person name="Veneault-Fourrey C."/>
            <person name="LaButti K."/>
            <person name="Lindquist E.A."/>
            <person name="Lipzen A."/>
            <person name="Lundell T."/>
            <person name="Morin E."/>
            <person name="Murat C."/>
            <person name="Riley R."/>
            <person name="Ohm R."/>
            <person name="Sun H."/>
            <person name="Tunlid A."/>
            <person name="Henrissat B."/>
            <person name="Grigoriev I.V."/>
            <person name="Hibbett D.S."/>
            <person name="Martin F."/>
        </authorList>
    </citation>
    <scope>NUCLEOTIDE SEQUENCE [LARGE SCALE GENOMIC DNA]</scope>
    <source>
        <strain evidence="2">Ve08.2h10</strain>
    </source>
</reference>
<accession>A0A0D0D0F8</accession>
<dbReference type="InParanoid" id="A0A0D0D0F8"/>
<dbReference type="OrthoDB" id="3208215at2759"/>
<dbReference type="STRING" id="930991.A0A0D0D0F8"/>
<dbReference type="EMBL" id="KN827182">
    <property type="protein sequence ID" value="KIK77021.1"/>
    <property type="molecule type" value="Genomic_DNA"/>
</dbReference>
<evidence type="ECO:0000313" key="1">
    <source>
        <dbReference type="EMBL" id="KIK77021.1"/>
    </source>
</evidence>
<sequence>GKPVFKIKHNQDGFFVNFKSHYVCKGYSIVPGVNFNKTSSPTARLESFCALAHIGA</sequence>
<gene>
    <name evidence="1" type="ORF">PAXRUDRAFT_60463</name>
</gene>
<reference evidence="1 2" key="1">
    <citation type="submission" date="2014-04" db="EMBL/GenBank/DDBJ databases">
        <authorList>
            <consortium name="DOE Joint Genome Institute"/>
            <person name="Kuo A."/>
            <person name="Kohler A."/>
            <person name="Jargeat P."/>
            <person name="Nagy L.G."/>
            <person name="Floudas D."/>
            <person name="Copeland A."/>
            <person name="Barry K.W."/>
            <person name="Cichocki N."/>
            <person name="Veneault-Fourrey C."/>
            <person name="LaButti K."/>
            <person name="Lindquist E.A."/>
            <person name="Lipzen A."/>
            <person name="Lundell T."/>
            <person name="Morin E."/>
            <person name="Murat C."/>
            <person name="Sun H."/>
            <person name="Tunlid A."/>
            <person name="Henrissat B."/>
            <person name="Grigoriev I.V."/>
            <person name="Hibbett D.S."/>
            <person name="Martin F."/>
            <person name="Nordberg H.P."/>
            <person name="Cantor M.N."/>
            <person name="Hua S.X."/>
        </authorList>
    </citation>
    <scope>NUCLEOTIDE SEQUENCE [LARGE SCALE GENOMIC DNA]</scope>
    <source>
        <strain evidence="1 2">Ve08.2h10</strain>
    </source>
</reference>
<feature type="non-terminal residue" evidence="1">
    <location>
        <position position="1"/>
    </location>
</feature>
<evidence type="ECO:0000313" key="2">
    <source>
        <dbReference type="Proteomes" id="UP000054538"/>
    </source>
</evidence>